<sequence>METSNDENTKAECKAKSWMVQPVPQTRLQKQAPAALQLDQMVVDGETENPYYCARSNEAPSCCAIPLLSPLVLSPMHLREGEEEEQLVIPSARSSSGNVVGDETTVTPPQSPDSDAFPEASSLFSFFQAQCTLVNRVQ</sequence>
<dbReference type="EMBL" id="QEFC01000986">
    <property type="protein sequence ID" value="KAE9461074.1"/>
    <property type="molecule type" value="Genomic_DNA"/>
</dbReference>
<dbReference type="InterPro" id="IPR040381">
    <property type="entry name" value="At4g14450-like"/>
</dbReference>
<feature type="region of interest" description="Disordered" evidence="1">
    <location>
        <begin position="83"/>
        <end position="117"/>
    </location>
</feature>
<name>A0A6A4LYB9_9ERIC</name>
<evidence type="ECO:0000313" key="3">
    <source>
        <dbReference type="Proteomes" id="UP000428333"/>
    </source>
</evidence>
<reference evidence="2 3" key="1">
    <citation type="journal article" date="2019" name="Genome Biol. Evol.">
        <title>The Rhododendron genome and chromosomal organization provide insight into shared whole-genome duplications across the heath family (Ericaceae).</title>
        <authorList>
            <person name="Soza V.L."/>
            <person name="Lindsley D."/>
            <person name="Waalkes A."/>
            <person name="Ramage E."/>
            <person name="Patwardhan R.P."/>
            <person name="Burton J.N."/>
            <person name="Adey A."/>
            <person name="Kumar A."/>
            <person name="Qiu R."/>
            <person name="Shendure J."/>
            <person name="Hall B."/>
        </authorList>
    </citation>
    <scope>NUCLEOTIDE SEQUENCE [LARGE SCALE GENOMIC DNA]</scope>
    <source>
        <strain evidence="2">RSF 1966-606</strain>
    </source>
</reference>
<evidence type="ECO:0000256" key="1">
    <source>
        <dbReference type="SAM" id="MobiDB-lite"/>
    </source>
</evidence>
<keyword evidence="3" id="KW-1185">Reference proteome</keyword>
<dbReference type="AlphaFoldDB" id="A0A6A4LYB9"/>
<evidence type="ECO:0000313" key="2">
    <source>
        <dbReference type="EMBL" id="KAE9461074.1"/>
    </source>
</evidence>
<dbReference type="Proteomes" id="UP000428333">
    <property type="component" value="Linkage Group LG04"/>
</dbReference>
<dbReference type="PANTHER" id="PTHR33912:SF5">
    <property type="entry name" value="F22G5.17"/>
    <property type="match status" value="1"/>
</dbReference>
<gene>
    <name evidence="2" type="ORF">C3L33_07024</name>
</gene>
<proteinExistence type="predicted"/>
<accession>A0A6A4LYB9</accession>
<dbReference type="PANTHER" id="PTHR33912">
    <property type="entry name" value="OS01G0939400 PROTEIN"/>
    <property type="match status" value="1"/>
</dbReference>
<protein>
    <submittedName>
        <fullName evidence="2">Uncharacterized protein</fullName>
    </submittedName>
</protein>
<feature type="compositionally biased region" description="Polar residues" evidence="1">
    <location>
        <begin position="92"/>
        <end position="108"/>
    </location>
</feature>
<feature type="non-terminal residue" evidence="2">
    <location>
        <position position="1"/>
    </location>
</feature>
<organism evidence="2 3">
    <name type="scientific">Rhododendron williamsianum</name>
    <dbReference type="NCBI Taxonomy" id="262921"/>
    <lineage>
        <taxon>Eukaryota</taxon>
        <taxon>Viridiplantae</taxon>
        <taxon>Streptophyta</taxon>
        <taxon>Embryophyta</taxon>
        <taxon>Tracheophyta</taxon>
        <taxon>Spermatophyta</taxon>
        <taxon>Magnoliopsida</taxon>
        <taxon>eudicotyledons</taxon>
        <taxon>Gunneridae</taxon>
        <taxon>Pentapetalae</taxon>
        <taxon>asterids</taxon>
        <taxon>Ericales</taxon>
        <taxon>Ericaceae</taxon>
        <taxon>Ericoideae</taxon>
        <taxon>Rhodoreae</taxon>
        <taxon>Rhododendron</taxon>
    </lineage>
</organism>
<dbReference type="OrthoDB" id="773117at2759"/>
<comment type="caution">
    <text evidence="2">The sequence shown here is derived from an EMBL/GenBank/DDBJ whole genome shotgun (WGS) entry which is preliminary data.</text>
</comment>